<protein>
    <submittedName>
        <fullName evidence="1">Ornithine cyclodeaminase</fullName>
    </submittedName>
</protein>
<comment type="caution">
    <text evidence="1">The sequence shown here is derived from an EMBL/GenBank/DDBJ whole genome shotgun (WGS) entry which is preliminary data.</text>
</comment>
<sequence>MQKHSVLKLLDRDHVDNLIRPDRILEAVKEAFILHSKDEGQVFPVVRQALSTGGIFGIKSGGISGEGVLGFKAAGFWPANRNQDGEPHQATIMLIDPVTGRPLCVIDGNTVTTLRTGAAGAVGLELLARPDSHRVCVFGTGVQASIQLDYALKVLPSLREVIYLTANGSTDAHFESRFCDRYRITHSTHADGAVKISDVVITATPGGGSLFDAASVRPGTHLNCVGADTKGKRELPAGLLNVARVVVDDYSQATQIGECQWHEGIVVTEIGDLLTGKATVSRRTDEITVFDMTGLALQDLTVARLLYQQAKLQSVGHDISWPW</sequence>
<dbReference type="PANTHER" id="PTHR13812">
    <property type="entry name" value="KETIMINE REDUCTASE MU-CRYSTALLIN"/>
    <property type="match status" value="1"/>
</dbReference>
<dbReference type="AlphaFoldDB" id="A0A1V2K1G4"/>
<dbReference type="Pfam" id="PF02423">
    <property type="entry name" value="OCD_Mu_crystall"/>
    <property type="match status" value="1"/>
</dbReference>
<dbReference type="Proteomes" id="UP000189295">
    <property type="component" value="Unassembled WGS sequence"/>
</dbReference>
<dbReference type="SUPFAM" id="SSF51735">
    <property type="entry name" value="NAD(P)-binding Rossmann-fold domains"/>
    <property type="match status" value="1"/>
</dbReference>
<evidence type="ECO:0000313" key="1">
    <source>
        <dbReference type="EMBL" id="ONH51582.1"/>
    </source>
</evidence>
<dbReference type="PIRSF" id="PIRSF001439">
    <property type="entry name" value="CryM"/>
    <property type="match status" value="1"/>
</dbReference>
<dbReference type="OrthoDB" id="9809203at2"/>
<evidence type="ECO:0000313" key="2">
    <source>
        <dbReference type="Proteomes" id="UP000189295"/>
    </source>
</evidence>
<dbReference type="InterPro" id="IPR036291">
    <property type="entry name" value="NAD(P)-bd_dom_sf"/>
</dbReference>
<name>A0A1V2K1G4_PSECE</name>
<dbReference type="Gene3D" id="3.40.50.720">
    <property type="entry name" value="NAD(P)-binding Rossmann-like Domain"/>
    <property type="match status" value="1"/>
</dbReference>
<accession>A0A1V2K1G4</accession>
<dbReference type="RefSeq" id="WP_076953621.1">
    <property type="nucleotide sequence ID" value="NZ_MNPW01000011.1"/>
</dbReference>
<dbReference type="InterPro" id="IPR023401">
    <property type="entry name" value="ODC_N"/>
</dbReference>
<dbReference type="GO" id="GO:0005737">
    <property type="term" value="C:cytoplasm"/>
    <property type="evidence" value="ECO:0007669"/>
    <property type="project" value="TreeGrafter"/>
</dbReference>
<organism evidence="1 2">
    <name type="scientific">Pseudomonas cedrina subsp. cedrina</name>
    <dbReference type="NCBI Taxonomy" id="76762"/>
    <lineage>
        <taxon>Bacteria</taxon>
        <taxon>Pseudomonadati</taxon>
        <taxon>Pseudomonadota</taxon>
        <taxon>Gammaproteobacteria</taxon>
        <taxon>Pseudomonadales</taxon>
        <taxon>Pseudomonadaceae</taxon>
        <taxon>Pseudomonas</taxon>
    </lineage>
</organism>
<gene>
    <name evidence="1" type="ORF">BLL36_21930</name>
</gene>
<dbReference type="PANTHER" id="PTHR13812:SF19">
    <property type="entry name" value="KETIMINE REDUCTASE MU-CRYSTALLIN"/>
    <property type="match status" value="1"/>
</dbReference>
<proteinExistence type="predicted"/>
<reference evidence="1 2" key="1">
    <citation type="submission" date="2016-10" db="EMBL/GenBank/DDBJ databases">
        <title>Pseudomonas lactis sp. nov. and Pseudomonas paralactis sp. nov., isolated from bovine raw milk.</title>
        <authorList>
            <person name="Von Neubeck M."/>
            <person name="Huptas C."/>
            <person name="Glueck C."/>
            <person name="Krewinkel M."/>
            <person name="Stoeckel M."/>
            <person name="Stressler T."/>
            <person name="Fischer L."/>
            <person name="Hinrichs J."/>
            <person name="Scherer S."/>
            <person name="Wenning M."/>
        </authorList>
    </citation>
    <scope>NUCLEOTIDE SEQUENCE [LARGE SCALE GENOMIC DNA]</scope>
    <source>
        <strain evidence="1 2">DSM 17516</strain>
    </source>
</reference>
<dbReference type="Gene3D" id="3.30.1780.10">
    <property type="entry name" value="ornithine cyclodeaminase, domain 1"/>
    <property type="match status" value="1"/>
</dbReference>
<dbReference type="EMBL" id="MNPW01000011">
    <property type="protein sequence ID" value="ONH51582.1"/>
    <property type="molecule type" value="Genomic_DNA"/>
</dbReference>
<dbReference type="InterPro" id="IPR003462">
    <property type="entry name" value="ODC_Mu_crystall"/>
</dbReference>